<keyword evidence="2" id="KW-0472">Membrane</keyword>
<proteinExistence type="predicted"/>
<comment type="caution">
    <text evidence="1">Lacks conserved residue(s) required for the propagation of feature annotation.</text>
</comment>
<keyword evidence="5" id="KW-1185">Reference proteome</keyword>
<dbReference type="RefSeq" id="XP_629828.1">
    <property type="nucleotide sequence ID" value="XM_629826.1"/>
</dbReference>
<evidence type="ECO:0000256" key="2">
    <source>
        <dbReference type="SAM" id="Phobius"/>
    </source>
</evidence>
<dbReference type="PROSITE" id="PS00022">
    <property type="entry name" value="EGF_1"/>
    <property type="match status" value="1"/>
</dbReference>
<keyword evidence="2" id="KW-0812">Transmembrane</keyword>
<evidence type="ECO:0000259" key="3">
    <source>
        <dbReference type="PROSITE" id="PS50026"/>
    </source>
</evidence>
<dbReference type="InterPro" id="IPR002049">
    <property type="entry name" value="LE_dom"/>
</dbReference>
<feature type="domain" description="EGF-like" evidence="3">
    <location>
        <begin position="709"/>
        <end position="745"/>
    </location>
</feature>
<dbReference type="InterPro" id="IPR054484">
    <property type="entry name" value="ComC_SSD"/>
</dbReference>
<comment type="caution">
    <text evidence="4">The sequence shown here is derived from an EMBL/GenBank/DDBJ whole genome shotgun (WGS) entry which is preliminary data.</text>
</comment>
<accession>Q54DP4</accession>
<dbReference type="PROSITE" id="PS01186">
    <property type="entry name" value="EGF_2"/>
    <property type="match status" value="1"/>
</dbReference>
<dbReference type="HOGENOM" id="CLU_003793_0_0_1"/>
<reference evidence="4 5" key="1">
    <citation type="journal article" date="2005" name="Nature">
        <title>The genome of the social amoeba Dictyostelium discoideum.</title>
        <authorList>
            <consortium name="The Dictyostelium discoideum Sequencing Consortium"/>
            <person name="Eichinger L."/>
            <person name="Pachebat J.A."/>
            <person name="Glockner G."/>
            <person name="Rajandream M.A."/>
            <person name="Sucgang R."/>
            <person name="Berriman M."/>
            <person name="Song J."/>
            <person name="Olsen R."/>
            <person name="Szafranski K."/>
            <person name="Xu Q."/>
            <person name="Tunggal B."/>
            <person name="Kummerfeld S."/>
            <person name="Madera M."/>
            <person name="Konfortov B.A."/>
            <person name="Rivero F."/>
            <person name="Bankier A.T."/>
            <person name="Lehmann R."/>
            <person name="Hamlin N."/>
            <person name="Davies R."/>
            <person name="Gaudet P."/>
            <person name="Fey P."/>
            <person name="Pilcher K."/>
            <person name="Chen G."/>
            <person name="Saunders D."/>
            <person name="Sodergren E."/>
            <person name="Davis P."/>
            <person name="Kerhornou A."/>
            <person name="Nie X."/>
            <person name="Hall N."/>
            <person name="Anjard C."/>
            <person name="Hemphill L."/>
            <person name="Bason N."/>
            <person name="Farbrother P."/>
            <person name="Desany B."/>
            <person name="Just E."/>
            <person name="Morio T."/>
            <person name="Rost R."/>
            <person name="Churcher C."/>
            <person name="Cooper J."/>
            <person name="Haydock S."/>
            <person name="van Driessche N."/>
            <person name="Cronin A."/>
            <person name="Goodhead I."/>
            <person name="Muzny D."/>
            <person name="Mourier T."/>
            <person name="Pain A."/>
            <person name="Lu M."/>
            <person name="Harper D."/>
            <person name="Lindsay R."/>
            <person name="Hauser H."/>
            <person name="James K."/>
            <person name="Quiles M."/>
            <person name="Madan Babu M."/>
            <person name="Saito T."/>
            <person name="Buchrieser C."/>
            <person name="Wardroper A."/>
            <person name="Felder M."/>
            <person name="Thangavelu M."/>
            <person name="Johnson D."/>
            <person name="Knights A."/>
            <person name="Loulseged H."/>
            <person name="Mungall K."/>
            <person name="Oliver K."/>
            <person name="Price C."/>
            <person name="Quail M.A."/>
            <person name="Urushihara H."/>
            <person name="Hernandez J."/>
            <person name="Rabbinowitsch E."/>
            <person name="Steffen D."/>
            <person name="Sanders M."/>
            <person name="Ma J."/>
            <person name="Kohara Y."/>
            <person name="Sharp S."/>
            <person name="Simmonds M."/>
            <person name="Spiegler S."/>
            <person name="Tivey A."/>
            <person name="Sugano S."/>
            <person name="White B."/>
            <person name="Walker D."/>
            <person name="Woodward J."/>
            <person name="Winckler T."/>
            <person name="Tanaka Y."/>
            <person name="Shaulsky G."/>
            <person name="Schleicher M."/>
            <person name="Weinstock G."/>
            <person name="Rosenthal A."/>
            <person name="Cox E.C."/>
            <person name="Chisholm R.L."/>
            <person name="Gibbs R."/>
            <person name="Loomis W.F."/>
            <person name="Platzer M."/>
            <person name="Kay R.R."/>
            <person name="Williams J."/>
            <person name="Dear P.H."/>
            <person name="Noegel A.A."/>
            <person name="Barrell B."/>
            <person name="Kuspa A."/>
        </authorList>
    </citation>
    <scope>NUCLEOTIDE SEQUENCE [LARGE SCALE GENOMIC DNA]</scope>
    <source>
        <strain evidence="4 5">AX4</strain>
    </source>
</reference>
<dbReference type="InterPro" id="IPR053331">
    <property type="entry name" value="EGF-like_comC"/>
</dbReference>
<dbReference type="AlphaFoldDB" id="Q54DP4"/>
<sequence length="1042" mass="114728">MKYYYILIVFLYLIFSINISFSIDVISSQVQCLNNIAINTGDVTLNPTNGAELKTIFCGLGSNLCHDNGSVSQISITQVTQYSLSSADILCFPNLVYFKGKKLTSISPSFFITFNPSITDMDIYASNLVQLDFPINPLRQLLFGGVSLIKMTSLNNVKSFGAYDDSDITIDTSGDTSNSVLWNFGCYTNNIPNFSVGLPLLTSLSFGIGSAFVESSLDNVISYDGKIKSLAFSGAGKEIPFPMKLSELQNCKITTLNFQYGVNLKTSNYIDLSNIPFLNTFYILEAGPNFNINGNFPFKALPTTVTDLEINNGNIPNFPDLNIFNSTSYVMLQNLKMTGSLPVNPLKNTNTINLSQNLINGTIDDSWCNIFLTINNNQLTGSIPDCNYCYLKDSSVYLRFAGNNFNNYLPGTATCDHSKIIASFDKNSKGLILHGKNLGTLPTNIKSKPSCTFTYDWKTLNYTASCNDDPDKVELYFVPPNVNFTLSTGKLAPIITSMVQDNDTFTIEGSYLSYIGSEVKVTIGDTPIQCMVIDDDPMNTSFYQAKCKINYPIVEYGEKLVSVSVYNKVGTIKINLKHTPVPCPIEDCNGNGICNDHIGVCECNEKWATVGSSICTVANHYVSSYVPLVDDETVISFYGWFGLSYNNLSITIGEQNCGNNIFINQTFFNCTLLPSSSPSLLDKAFTQQLLNVTQNGISWSSLIYPYVNPILSCPNNCGNNATNGRCDTKTGNCWCNTGFTGLDCSPIPSTKSDIPTSNTNVDNVGVVGISNEQSQFSISIDSILEIDFYGNPVAGKSKILSKNWILSQSKDNQGITIFKQTFDTAIMELKIQEVQQTTLFTFANNQFTVQSGGIKISMSISNWNFTNTLNTLDIKLSSNSTINPKATTENKCNDDDLFNVESESNNKFISSLNYIKISKQGKQLYGRFQDKFLSDGRPTMLTTKLLSFDNEKVIMVISLPHCENKCELDPDFSVLVSPNFKSSDSCISNNQNGGKNKPWLIPVAVVIPIVGVCLIAVIVIIIIKKNSIAIKIGLNSISMKRR</sequence>
<dbReference type="eggNOG" id="ENOG502SC7H">
    <property type="taxonomic scope" value="Eukaryota"/>
</dbReference>
<gene>
    <name evidence="4" type="ORF">DDB_G0292098</name>
</gene>
<dbReference type="VEuPathDB" id="AmoebaDB:DDB_G0292098"/>
<dbReference type="SMR" id="Q54DP4"/>
<dbReference type="PANTHER" id="PTHR24032">
    <property type="entry name" value="EGF-LIKE DOMAIN-CONTAINING PROTEIN-RELATED-RELATED"/>
    <property type="match status" value="1"/>
</dbReference>
<dbReference type="OMA" id="HEGICEC"/>
<keyword evidence="2" id="KW-1133">Transmembrane helix</keyword>
<dbReference type="CDD" id="cd00055">
    <property type="entry name" value="EGF_Lam"/>
    <property type="match status" value="1"/>
</dbReference>
<dbReference type="EMBL" id="AAFI02000187">
    <property type="protein sequence ID" value="EAL61405.1"/>
    <property type="molecule type" value="Genomic_DNA"/>
</dbReference>
<dbReference type="InterPro" id="IPR000742">
    <property type="entry name" value="EGF"/>
</dbReference>
<organism evidence="4 5">
    <name type="scientific">Dictyostelium discoideum</name>
    <name type="common">Social amoeba</name>
    <dbReference type="NCBI Taxonomy" id="44689"/>
    <lineage>
        <taxon>Eukaryota</taxon>
        <taxon>Amoebozoa</taxon>
        <taxon>Evosea</taxon>
        <taxon>Eumycetozoa</taxon>
        <taxon>Dictyostelia</taxon>
        <taxon>Dictyosteliales</taxon>
        <taxon>Dictyosteliaceae</taxon>
        <taxon>Dictyostelium</taxon>
    </lineage>
</organism>
<evidence type="ECO:0000313" key="4">
    <source>
        <dbReference type="EMBL" id="EAL61405.1"/>
    </source>
</evidence>
<dbReference type="PhylomeDB" id="Q54DP4"/>
<dbReference type="dictyBase" id="DDB_G0292098"/>
<dbReference type="Proteomes" id="UP000002195">
    <property type="component" value="Unassembled WGS sequence"/>
</dbReference>
<name>Q54DP4_DICDI</name>
<evidence type="ECO:0000313" key="5">
    <source>
        <dbReference type="Proteomes" id="UP000002195"/>
    </source>
</evidence>
<dbReference type="FunCoup" id="Q54DP4">
    <property type="interactions" value="877"/>
</dbReference>
<feature type="transmembrane region" description="Helical" evidence="2">
    <location>
        <begin position="999"/>
        <end position="1023"/>
    </location>
</feature>
<protein>
    <recommendedName>
        <fullName evidence="3">EGF-like domain-containing protein</fullName>
    </recommendedName>
</protein>
<dbReference type="KEGG" id="ddi:DDB_G0292098"/>
<evidence type="ECO:0000256" key="1">
    <source>
        <dbReference type="PROSITE-ProRule" id="PRU00076"/>
    </source>
</evidence>
<keyword evidence="1" id="KW-0245">EGF-like domain</keyword>
<feature type="disulfide bond" evidence="1">
    <location>
        <begin position="735"/>
        <end position="744"/>
    </location>
</feature>
<dbReference type="Pfam" id="PF24141">
    <property type="entry name" value="LRR_ComC"/>
    <property type="match status" value="1"/>
</dbReference>
<dbReference type="PaxDb" id="44689-DDB0184222"/>
<dbReference type="PANTHER" id="PTHR24032:SF39">
    <property type="entry name" value="EGF-LIKE DOMAIN-CONTAINING PROTEIN"/>
    <property type="match status" value="1"/>
</dbReference>
<keyword evidence="1" id="KW-1015">Disulfide bond</keyword>
<dbReference type="GeneID" id="8628509"/>
<dbReference type="Pfam" id="PF22933">
    <property type="entry name" value="ComC_SSD"/>
    <property type="match status" value="1"/>
</dbReference>
<dbReference type="PROSITE" id="PS50026">
    <property type="entry name" value="EGF_3"/>
    <property type="match status" value="1"/>
</dbReference>
<dbReference type="InterPro" id="IPR057013">
    <property type="entry name" value="LRR_ComC"/>
</dbReference>
<dbReference type="InParanoid" id="Q54DP4"/>